<protein>
    <submittedName>
        <fullName evidence="1">Uncharacterized protein</fullName>
    </submittedName>
</protein>
<dbReference type="EMBL" id="JACSDZ010000023">
    <property type="protein sequence ID" value="KAF7380380.1"/>
    <property type="molecule type" value="Genomic_DNA"/>
</dbReference>
<name>A0A834J2D9_VESGE</name>
<proteinExistence type="predicted"/>
<gene>
    <name evidence="1" type="ORF">HZH68_016245</name>
</gene>
<sequence length="67" mass="7667">MSRRVDRIIQGTIKEEHQLLPRAFIPGNLLLASQIMLHKLEICNTCDPNDAYLGVILQKFSKMFAII</sequence>
<evidence type="ECO:0000313" key="2">
    <source>
        <dbReference type="Proteomes" id="UP000617340"/>
    </source>
</evidence>
<accession>A0A834J2D9</accession>
<comment type="caution">
    <text evidence="1">The sequence shown here is derived from an EMBL/GenBank/DDBJ whole genome shotgun (WGS) entry which is preliminary data.</text>
</comment>
<dbReference type="AlphaFoldDB" id="A0A834J2D9"/>
<evidence type="ECO:0000313" key="1">
    <source>
        <dbReference type="EMBL" id="KAF7380380.1"/>
    </source>
</evidence>
<reference evidence="1" key="1">
    <citation type="journal article" date="2020" name="G3 (Bethesda)">
        <title>High-Quality Assemblies for Three Invasive Social Wasps from the &lt;i&gt;Vespula&lt;/i&gt; Genus.</title>
        <authorList>
            <person name="Harrop T.W.R."/>
            <person name="Guhlin J."/>
            <person name="McLaughlin G.M."/>
            <person name="Permina E."/>
            <person name="Stockwell P."/>
            <person name="Gilligan J."/>
            <person name="Le Lec M.F."/>
            <person name="Gruber M.A.M."/>
            <person name="Quinn O."/>
            <person name="Lovegrove M."/>
            <person name="Duncan E.J."/>
            <person name="Remnant E.J."/>
            <person name="Van Eeckhoven J."/>
            <person name="Graham B."/>
            <person name="Knapp R.A."/>
            <person name="Langford K.W."/>
            <person name="Kronenberg Z."/>
            <person name="Press M.O."/>
            <person name="Eacker S.M."/>
            <person name="Wilson-Rankin E.E."/>
            <person name="Purcell J."/>
            <person name="Lester P.J."/>
            <person name="Dearden P.K."/>
        </authorList>
    </citation>
    <scope>NUCLEOTIDE SEQUENCE</scope>
    <source>
        <strain evidence="1">Linc-1</strain>
    </source>
</reference>
<keyword evidence="2" id="KW-1185">Reference proteome</keyword>
<dbReference type="Proteomes" id="UP000617340">
    <property type="component" value="Unassembled WGS sequence"/>
</dbReference>
<organism evidence="1 2">
    <name type="scientific">Vespula germanica</name>
    <name type="common">German yellow jacket</name>
    <name type="synonym">Paravespula germanica</name>
    <dbReference type="NCBI Taxonomy" id="30212"/>
    <lineage>
        <taxon>Eukaryota</taxon>
        <taxon>Metazoa</taxon>
        <taxon>Ecdysozoa</taxon>
        <taxon>Arthropoda</taxon>
        <taxon>Hexapoda</taxon>
        <taxon>Insecta</taxon>
        <taxon>Pterygota</taxon>
        <taxon>Neoptera</taxon>
        <taxon>Endopterygota</taxon>
        <taxon>Hymenoptera</taxon>
        <taxon>Apocrita</taxon>
        <taxon>Aculeata</taxon>
        <taxon>Vespoidea</taxon>
        <taxon>Vespidae</taxon>
        <taxon>Vespinae</taxon>
        <taxon>Vespula</taxon>
    </lineage>
</organism>